<organism evidence="2 3">
    <name type="scientific">Plectosphaerella cucumerina</name>
    <dbReference type="NCBI Taxonomy" id="40658"/>
    <lineage>
        <taxon>Eukaryota</taxon>
        <taxon>Fungi</taxon>
        <taxon>Dikarya</taxon>
        <taxon>Ascomycota</taxon>
        <taxon>Pezizomycotina</taxon>
        <taxon>Sordariomycetes</taxon>
        <taxon>Hypocreomycetidae</taxon>
        <taxon>Glomerellales</taxon>
        <taxon>Plectosphaerellaceae</taxon>
        <taxon>Plectosphaerella</taxon>
    </lineage>
</organism>
<evidence type="ECO:0000313" key="2">
    <source>
        <dbReference type="EMBL" id="KAH7377202.1"/>
    </source>
</evidence>
<feature type="region of interest" description="Disordered" evidence="1">
    <location>
        <begin position="196"/>
        <end position="225"/>
    </location>
</feature>
<keyword evidence="3" id="KW-1185">Reference proteome</keyword>
<accession>A0A8K0TTD4</accession>
<protein>
    <recommendedName>
        <fullName evidence="4">Reverse transcriptase</fullName>
    </recommendedName>
</protein>
<dbReference type="Proteomes" id="UP000813385">
    <property type="component" value="Unassembled WGS sequence"/>
</dbReference>
<proteinExistence type="predicted"/>
<reference evidence="2" key="1">
    <citation type="journal article" date="2021" name="Nat. Commun.">
        <title>Genetic determinants of endophytism in the Arabidopsis root mycobiome.</title>
        <authorList>
            <person name="Mesny F."/>
            <person name="Miyauchi S."/>
            <person name="Thiergart T."/>
            <person name="Pickel B."/>
            <person name="Atanasova L."/>
            <person name="Karlsson M."/>
            <person name="Huettel B."/>
            <person name="Barry K.W."/>
            <person name="Haridas S."/>
            <person name="Chen C."/>
            <person name="Bauer D."/>
            <person name="Andreopoulos W."/>
            <person name="Pangilinan J."/>
            <person name="LaButti K."/>
            <person name="Riley R."/>
            <person name="Lipzen A."/>
            <person name="Clum A."/>
            <person name="Drula E."/>
            <person name="Henrissat B."/>
            <person name="Kohler A."/>
            <person name="Grigoriev I.V."/>
            <person name="Martin F.M."/>
            <person name="Hacquard S."/>
        </authorList>
    </citation>
    <scope>NUCLEOTIDE SEQUENCE</scope>
    <source>
        <strain evidence="2">MPI-CAGE-AT-0016</strain>
    </source>
</reference>
<dbReference type="OrthoDB" id="4821037at2759"/>
<dbReference type="AlphaFoldDB" id="A0A8K0TTD4"/>
<feature type="region of interest" description="Disordered" evidence="1">
    <location>
        <begin position="125"/>
        <end position="151"/>
    </location>
</feature>
<dbReference type="EMBL" id="JAGPXD010000001">
    <property type="protein sequence ID" value="KAH7377202.1"/>
    <property type="molecule type" value="Genomic_DNA"/>
</dbReference>
<sequence>MDSTLTWKQHIDETERKVSMTITALSTLGNSAWVVRTKEMRTIYRGVAVPQMMYACSAWSNASWGGKGYTKRTLQRLERLQARAARVMSGAFKATSFPALDVEMHLLPIEQQIRKHNATTVGRMHGAVDPQPPSTEYPTKTSILSSSRPDKALKRLRRRQQHETDAIHVYTDGSGINGRIGAAAICTTTNETKSAYMGEDATKTQTGQQRRPDNGRTGPTADQPPEVFSLQSTLQTWAHKEANRAWQAKWTLETKGRTSFLPDITDDICPCREGRQTVSHVLLRCRRFRQLRRQELGSIPGRQDLRALLNKRKAAAKAIKFMEQTEILGQFRIQSQTRQS</sequence>
<evidence type="ECO:0000256" key="1">
    <source>
        <dbReference type="SAM" id="MobiDB-lite"/>
    </source>
</evidence>
<gene>
    <name evidence="2" type="ORF">B0T11DRAFT_347634</name>
</gene>
<evidence type="ECO:0000313" key="3">
    <source>
        <dbReference type="Proteomes" id="UP000813385"/>
    </source>
</evidence>
<name>A0A8K0TTD4_9PEZI</name>
<feature type="compositionally biased region" description="Polar residues" evidence="1">
    <location>
        <begin position="136"/>
        <end position="147"/>
    </location>
</feature>
<comment type="caution">
    <text evidence="2">The sequence shown here is derived from an EMBL/GenBank/DDBJ whole genome shotgun (WGS) entry which is preliminary data.</text>
</comment>
<evidence type="ECO:0008006" key="4">
    <source>
        <dbReference type="Google" id="ProtNLM"/>
    </source>
</evidence>